<keyword evidence="7 11" id="KW-0479">Metal-binding</keyword>
<dbReference type="PANTHER" id="PTHR10954:SF23">
    <property type="entry name" value="RIBONUCLEASE"/>
    <property type="match status" value="1"/>
</dbReference>
<dbReference type="Proteomes" id="UP000747399">
    <property type="component" value="Unassembled WGS sequence"/>
</dbReference>
<evidence type="ECO:0000256" key="4">
    <source>
        <dbReference type="ARBA" id="ARBA00007383"/>
    </source>
</evidence>
<feature type="compositionally biased region" description="Low complexity" evidence="13">
    <location>
        <begin position="147"/>
        <end position="167"/>
    </location>
</feature>
<evidence type="ECO:0000256" key="12">
    <source>
        <dbReference type="RuleBase" id="RU003515"/>
    </source>
</evidence>
<feature type="compositionally biased region" description="Basic and acidic residues" evidence="13">
    <location>
        <begin position="184"/>
        <end position="195"/>
    </location>
</feature>
<feature type="region of interest" description="Disordered" evidence="13">
    <location>
        <begin position="469"/>
        <end position="537"/>
    </location>
</feature>
<feature type="domain" description="RNase H type-2" evidence="14">
    <location>
        <begin position="246"/>
        <end position="450"/>
    </location>
</feature>
<dbReference type="InterPro" id="IPR024567">
    <property type="entry name" value="RNase_HII/HIII_dom"/>
</dbReference>
<gene>
    <name evidence="15" type="ORF">Vafri_20805</name>
</gene>
<feature type="binding site" evidence="11">
    <location>
        <position position="252"/>
    </location>
    <ligand>
        <name>a divalent metal cation</name>
        <dbReference type="ChEBI" id="CHEBI:60240"/>
    </ligand>
</feature>
<dbReference type="AlphaFoldDB" id="A0A8J4BRJ1"/>
<dbReference type="GO" id="GO:0006298">
    <property type="term" value="P:mismatch repair"/>
    <property type="evidence" value="ECO:0007669"/>
    <property type="project" value="TreeGrafter"/>
</dbReference>
<feature type="compositionally biased region" description="Polar residues" evidence="13">
    <location>
        <begin position="66"/>
        <end position="81"/>
    </location>
</feature>
<evidence type="ECO:0000256" key="7">
    <source>
        <dbReference type="ARBA" id="ARBA00022723"/>
    </source>
</evidence>
<comment type="subcellular location">
    <subcellularLocation>
        <location evidence="3">Cytoplasm</location>
    </subcellularLocation>
</comment>
<dbReference type="PANTHER" id="PTHR10954">
    <property type="entry name" value="RIBONUCLEASE H2 SUBUNIT A"/>
    <property type="match status" value="1"/>
</dbReference>
<protein>
    <recommendedName>
        <fullName evidence="12">Ribonuclease</fullName>
        <ecNumber evidence="12">3.1.26.4</ecNumber>
    </recommendedName>
</protein>
<feature type="compositionally biased region" description="Low complexity" evidence="13">
    <location>
        <begin position="210"/>
        <end position="231"/>
    </location>
</feature>
<comment type="caution">
    <text evidence="15">The sequence shown here is derived from an EMBL/GenBank/DDBJ whole genome shotgun (WGS) entry which is preliminary data.</text>
</comment>
<evidence type="ECO:0000313" key="16">
    <source>
        <dbReference type="Proteomes" id="UP000747399"/>
    </source>
</evidence>
<evidence type="ECO:0000256" key="1">
    <source>
        <dbReference type="ARBA" id="ARBA00000077"/>
    </source>
</evidence>
<feature type="compositionally biased region" description="Acidic residues" evidence="13">
    <location>
        <begin position="114"/>
        <end position="123"/>
    </location>
</feature>
<evidence type="ECO:0000256" key="3">
    <source>
        <dbReference type="ARBA" id="ARBA00004496"/>
    </source>
</evidence>
<dbReference type="GO" id="GO:0043137">
    <property type="term" value="P:DNA replication, removal of RNA primer"/>
    <property type="evidence" value="ECO:0007669"/>
    <property type="project" value="TreeGrafter"/>
</dbReference>
<dbReference type="CDD" id="cd07182">
    <property type="entry name" value="RNase_HII_bacteria_HII_like"/>
    <property type="match status" value="1"/>
</dbReference>
<feature type="binding site" evidence="11">
    <location>
        <position position="253"/>
    </location>
    <ligand>
        <name>a divalent metal cation</name>
        <dbReference type="ChEBI" id="CHEBI:60240"/>
    </ligand>
</feature>
<dbReference type="EMBL" id="BNCO01000098">
    <property type="protein sequence ID" value="GIL67416.1"/>
    <property type="molecule type" value="Genomic_DNA"/>
</dbReference>
<evidence type="ECO:0000256" key="2">
    <source>
        <dbReference type="ARBA" id="ARBA00004065"/>
    </source>
</evidence>
<accession>A0A8J4BRJ1</accession>
<comment type="similarity">
    <text evidence="4 12">Belongs to the RNase HII family.</text>
</comment>
<keyword evidence="6 11" id="KW-0540">Nuclease</keyword>
<dbReference type="HAMAP" id="MF_00052_B">
    <property type="entry name" value="RNase_HII_B"/>
    <property type="match status" value="1"/>
</dbReference>
<keyword evidence="16" id="KW-1185">Reference proteome</keyword>
<dbReference type="GO" id="GO:0005737">
    <property type="term" value="C:cytoplasm"/>
    <property type="evidence" value="ECO:0007669"/>
    <property type="project" value="UniProtKB-SubCell"/>
</dbReference>
<dbReference type="InterPro" id="IPR001352">
    <property type="entry name" value="RNase_HII/HIII"/>
</dbReference>
<dbReference type="GO" id="GO:0004523">
    <property type="term" value="F:RNA-DNA hybrid ribonuclease activity"/>
    <property type="evidence" value="ECO:0007669"/>
    <property type="project" value="UniProtKB-UniRule"/>
</dbReference>
<evidence type="ECO:0000259" key="14">
    <source>
        <dbReference type="PROSITE" id="PS51975"/>
    </source>
</evidence>
<feature type="compositionally biased region" description="Basic residues" evidence="13">
    <location>
        <begin position="527"/>
        <end position="537"/>
    </location>
</feature>
<dbReference type="InterPro" id="IPR022898">
    <property type="entry name" value="RNase_HII"/>
</dbReference>
<feature type="region of interest" description="Disordered" evidence="13">
    <location>
        <begin position="1"/>
        <end position="236"/>
    </location>
</feature>
<dbReference type="GO" id="GO:0032299">
    <property type="term" value="C:ribonuclease H2 complex"/>
    <property type="evidence" value="ECO:0007669"/>
    <property type="project" value="TreeGrafter"/>
</dbReference>
<evidence type="ECO:0000256" key="13">
    <source>
        <dbReference type="SAM" id="MobiDB-lite"/>
    </source>
</evidence>
<evidence type="ECO:0000256" key="8">
    <source>
        <dbReference type="ARBA" id="ARBA00022759"/>
    </source>
</evidence>
<dbReference type="EC" id="3.1.26.4" evidence="12"/>
<feature type="compositionally biased region" description="Basic and acidic residues" evidence="13">
    <location>
        <begin position="498"/>
        <end position="508"/>
    </location>
</feature>
<comment type="catalytic activity">
    <reaction evidence="1 11 12">
        <text>Endonucleolytic cleavage to 5'-phosphomonoester.</text>
        <dbReference type="EC" id="3.1.26.4"/>
    </reaction>
</comment>
<evidence type="ECO:0000256" key="11">
    <source>
        <dbReference type="PROSITE-ProRule" id="PRU01319"/>
    </source>
</evidence>
<feature type="compositionally biased region" description="Basic residues" evidence="13">
    <location>
        <begin position="9"/>
        <end position="23"/>
    </location>
</feature>
<sequence length="537" mass="56692">MSSPTRPRSSSHRRAARSAKKHDHSQLIYDEPIPGGAEVDTQFTIPAGRPNRSQRADQPPQPQQQAEQISPVQFGTAGESTKQLRKKSQRSRGTAAAAAEEGVKHKMPLAGAGEEVDTDEEGATDVRRVKVASAAAVEARRGRKRTGTATAAAPAPGKSSLQQQKQKLPFEGLAGSHQAGGGDADLKGDGQEAGEKGTAAVDPPAKRARGPAAKRPGRSGAATGASTSRSGPSREMETQLLAKGYVAVGGADEAGRGPLAGPVVAAVVVLPPENDRSWSPLHGLNDSKAMTEEEREAVYEQLTTDPRVKWAVSVVDHEEIDRINILQAALGAMRQSAVQLLQQQQQEQEPVLDFLLVDGNRMPRDLPVPGQPVVKGDAKVSCIAAASCIAKVTRDRLMLKLDEQYPQYGFAQHKGYGVPAHMEAIRKYGPSAVHRKSFEPVKSMTGWNREAALAAAAAAAVAANPQQNAAVGGEDGAEPAAVNDEPSKVVRGRWGRPSKKEREGEGGGRGRGGAPGGTKAPSPPRATSRRGRPRRPR</sequence>
<dbReference type="PROSITE" id="PS51975">
    <property type="entry name" value="RNASE_H_2"/>
    <property type="match status" value="1"/>
</dbReference>
<evidence type="ECO:0000313" key="15">
    <source>
        <dbReference type="EMBL" id="GIL67416.1"/>
    </source>
</evidence>
<proteinExistence type="inferred from homology"/>
<keyword evidence="9 11" id="KW-0378">Hydrolase</keyword>
<dbReference type="InterPro" id="IPR036397">
    <property type="entry name" value="RNaseH_sf"/>
</dbReference>
<organism evidence="15 16">
    <name type="scientific">Volvox africanus</name>
    <dbReference type="NCBI Taxonomy" id="51714"/>
    <lineage>
        <taxon>Eukaryota</taxon>
        <taxon>Viridiplantae</taxon>
        <taxon>Chlorophyta</taxon>
        <taxon>core chlorophytes</taxon>
        <taxon>Chlorophyceae</taxon>
        <taxon>CS clade</taxon>
        <taxon>Chlamydomonadales</taxon>
        <taxon>Volvocaceae</taxon>
        <taxon>Volvox</taxon>
    </lineage>
</organism>
<keyword evidence="8 11" id="KW-0255">Endonuclease</keyword>
<name>A0A8J4BRJ1_9CHLO</name>
<dbReference type="SUPFAM" id="SSF53098">
    <property type="entry name" value="Ribonuclease H-like"/>
    <property type="match status" value="1"/>
</dbReference>
<dbReference type="Pfam" id="PF01351">
    <property type="entry name" value="RNase_HII"/>
    <property type="match status" value="1"/>
</dbReference>
<keyword evidence="5" id="KW-0963">Cytoplasm</keyword>
<dbReference type="GO" id="GO:0003723">
    <property type="term" value="F:RNA binding"/>
    <property type="evidence" value="ECO:0007669"/>
    <property type="project" value="UniProtKB-UniRule"/>
</dbReference>
<dbReference type="NCBIfam" id="NF000595">
    <property type="entry name" value="PRK00015.1-3"/>
    <property type="match status" value="1"/>
</dbReference>
<evidence type="ECO:0000256" key="10">
    <source>
        <dbReference type="ARBA" id="ARBA00023211"/>
    </source>
</evidence>
<dbReference type="InterPro" id="IPR012337">
    <property type="entry name" value="RNaseH-like_sf"/>
</dbReference>
<comment type="cofactor">
    <cofactor evidence="11">
        <name>Mn(2+)</name>
        <dbReference type="ChEBI" id="CHEBI:29035"/>
    </cofactor>
    <cofactor evidence="11">
        <name>Mg(2+)</name>
        <dbReference type="ChEBI" id="CHEBI:18420"/>
    </cofactor>
    <text evidence="11">Manganese or magnesium. Binds 1 divalent metal ion per monomer in the absence of substrate. May bind a second metal ion after substrate binding.</text>
</comment>
<dbReference type="GO" id="GO:0046872">
    <property type="term" value="F:metal ion binding"/>
    <property type="evidence" value="ECO:0007669"/>
    <property type="project" value="UniProtKB-KW"/>
</dbReference>
<feature type="binding site" evidence="11">
    <location>
        <position position="358"/>
    </location>
    <ligand>
        <name>a divalent metal cation</name>
        <dbReference type="ChEBI" id="CHEBI:60240"/>
    </ligand>
</feature>
<evidence type="ECO:0000256" key="9">
    <source>
        <dbReference type="ARBA" id="ARBA00022801"/>
    </source>
</evidence>
<reference evidence="15" key="1">
    <citation type="journal article" date="2021" name="Proc. Natl. Acad. Sci. U.S.A.">
        <title>Three genomes in the algal genus Volvox reveal the fate of a haploid sex-determining region after a transition to homothallism.</title>
        <authorList>
            <person name="Yamamoto K."/>
            <person name="Hamaji T."/>
            <person name="Kawai-Toyooka H."/>
            <person name="Matsuzaki R."/>
            <person name="Takahashi F."/>
            <person name="Nishimura Y."/>
            <person name="Kawachi M."/>
            <person name="Noguchi H."/>
            <person name="Minakuchi Y."/>
            <person name="Umen J.G."/>
            <person name="Toyoda A."/>
            <person name="Nozaki H."/>
        </authorList>
    </citation>
    <scope>NUCLEOTIDE SEQUENCE</scope>
    <source>
        <strain evidence="15">NIES-3780</strain>
    </source>
</reference>
<evidence type="ECO:0000256" key="5">
    <source>
        <dbReference type="ARBA" id="ARBA00022490"/>
    </source>
</evidence>
<comment type="function">
    <text evidence="2 12">Endonuclease that specifically degrades the RNA of RNA-DNA hybrids.</text>
</comment>
<keyword evidence="10" id="KW-0464">Manganese</keyword>
<dbReference type="Gene3D" id="3.30.420.10">
    <property type="entry name" value="Ribonuclease H-like superfamily/Ribonuclease H"/>
    <property type="match status" value="1"/>
</dbReference>
<evidence type="ECO:0000256" key="6">
    <source>
        <dbReference type="ARBA" id="ARBA00022722"/>
    </source>
</evidence>